<evidence type="ECO:0000256" key="7">
    <source>
        <dbReference type="ARBA" id="ARBA00022833"/>
    </source>
</evidence>
<dbReference type="Pfam" id="PF03193">
    <property type="entry name" value="RsgA_GTPase"/>
    <property type="match status" value="1"/>
</dbReference>
<dbReference type="PANTHER" id="PTHR32120:SF11">
    <property type="entry name" value="SMALL RIBOSOMAL SUBUNIT BIOGENESIS GTPASE RSGA 1, MITOCHONDRIAL-RELATED"/>
    <property type="match status" value="1"/>
</dbReference>
<dbReference type="NCBIfam" id="TIGR00157">
    <property type="entry name" value="ribosome small subunit-dependent GTPase A"/>
    <property type="match status" value="1"/>
</dbReference>
<dbReference type="OrthoDB" id="9809485at2"/>
<evidence type="ECO:0000256" key="5">
    <source>
        <dbReference type="ARBA" id="ARBA00022741"/>
    </source>
</evidence>
<evidence type="ECO:0000256" key="10">
    <source>
        <dbReference type="HAMAP-Rule" id="MF_01820"/>
    </source>
</evidence>
<dbReference type="Gene3D" id="1.10.40.50">
    <property type="entry name" value="Probable gtpase engc, domain 3"/>
    <property type="match status" value="1"/>
</dbReference>
<dbReference type="GO" id="GO:0005737">
    <property type="term" value="C:cytoplasm"/>
    <property type="evidence" value="ECO:0007669"/>
    <property type="project" value="UniProtKB-SubCell"/>
</dbReference>
<comment type="similarity">
    <text evidence="10">Belongs to the TRAFAC class YlqF/YawG GTPase family. RsgA subfamily.</text>
</comment>
<comment type="cofactor">
    <cofactor evidence="10">
        <name>Zn(2+)</name>
        <dbReference type="ChEBI" id="CHEBI:29105"/>
    </cofactor>
    <text evidence="10">Binds 1 zinc ion per subunit.</text>
</comment>
<feature type="domain" description="EngC GTPase" evidence="11">
    <location>
        <begin position="81"/>
        <end position="226"/>
    </location>
</feature>
<dbReference type="AlphaFoldDB" id="F5REW8"/>
<dbReference type="GO" id="GO:0046872">
    <property type="term" value="F:metal ion binding"/>
    <property type="evidence" value="ECO:0007669"/>
    <property type="project" value="UniProtKB-KW"/>
</dbReference>
<evidence type="ECO:0000256" key="8">
    <source>
        <dbReference type="ARBA" id="ARBA00022884"/>
    </source>
</evidence>
<dbReference type="SUPFAM" id="SSF50249">
    <property type="entry name" value="Nucleic acid-binding proteins"/>
    <property type="match status" value="1"/>
</dbReference>
<feature type="binding site" evidence="10">
    <location>
        <position position="259"/>
    </location>
    <ligand>
        <name>Zn(2+)</name>
        <dbReference type="ChEBI" id="CHEBI:29105"/>
    </ligand>
</feature>
<evidence type="ECO:0000256" key="3">
    <source>
        <dbReference type="ARBA" id="ARBA00022723"/>
    </source>
</evidence>
<dbReference type="InterPro" id="IPR012340">
    <property type="entry name" value="NA-bd_OB-fold"/>
</dbReference>
<dbReference type="HAMAP" id="MF_01820">
    <property type="entry name" value="GTPase_RsgA"/>
    <property type="match status" value="1"/>
</dbReference>
<dbReference type="EC" id="3.6.1.-" evidence="10"/>
<evidence type="ECO:0000313" key="13">
    <source>
        <dbReference type="EMBL" id="EGK71449.1"/>
    </source>
</evidence>
<gene>
    <name evidence="10" type="primary">rsgA</name>
    <name evidence="13" type="ORF">METUNv1_02843</name>
</gene>
<keyword evidence="1 10" id="KW-0963">Cytoplasm</keyword>
<dbReference type="Proteomes" id="UP000005019">
    <property type="component" value="Unassembled WGS sequence"/>
</dbReference>
<dbReference type="PROSITE" id="PS51721">
    <property type="entry name" value="G_CP"/>
    <property type="match status" value="1"/>
</dbReference>
<comment type="subunit">
    <text evidence="10">Monomer. Associates with 30S ribosomal subunit, binds 16S rRNA.</text>
</comment>
<comment type="function">
    <text evidence="10">One of several proteins that assist in the late maturation steps of the functional core of the 30S ribosomal subunit. Helps release RbfA from mature subunits. May play a role in the assembly of ribosomal proteins into the subunit. Circularly permuted GTPase that catalyzes slow GTP hydrolysis, GTPase activity is stimulated by the 30S ribosomal subunit.</text>
</comment>
<sequence length="294" mass="31812">MKKTAQPAARIVSAHGRHYVARLEDGRELQAFPRGKKSDIACGDRVLLDIQGEDQARIAEVLPRTSLLYRKDMWKQKMVAANVDLVAIVVATEPSFSPELVARILVACDAQQVDALIVLNKCDLTAALPAARAALEPFRRLGYNVLELSALQGADALRPHLAGRTAVFTGQSGMGKSTLVNALVPDARAATREVSQALDSGKHTTTYAKLYDLAGGGALIDSPGLQEFGLAQLDVNDLEQAFPDFRAHLGSCRFRDCAHDSEPGCGLRDHVAPDRLALYHLLRHEITTAAAPQY</sequence>
<evidence type="ECO:0000256" key="2">
    <source>
        <dbReference type="ARBA" id="ARBA00022517"/>
    </source>
</evidence>
<dbReference type="GO" id="GO:0019843">
    <property type="term" value="F:rRNA binding"/>
    <property type="evidence" value="ECO:0007669"/>
    <property type="project" value="UniProtKB-KW"/>
</dbReference>
<feature type="domain" description="CP-type G" evidence="12">
    <location>
        <begin position="70"/>
        <end position="228"/>
    </location>
</feature>
<dbReference type="EMBL" id="AFHG01000052">
    <property type="protein sequence ID" value="EGK71449.1"/>
    <property type="molecule type" value="Genomic_DNA"/>
</dbReference>
<evidence type="ECO:0000256" key="9">
    <source>
        <dbReference type="ARBA" id="ARBA00023134"/>
    </source>
</evidence>
<dbReference type="CDD" id="cd01854">
    <property type="entry name" value="YjeQ_EngC"/>
    <property type="match status" value="1"/>
</dbReference>
<evidence type="ECO:0000256" key="4">
    <source>
        <dbReference type="ARBA" id="ARBA00022730"/>
    </source>
</evidence>
<comment type="subcellular location">
    <subcellularLocation>
        <location evidence="10">Cytoplasm</location>
    </subcellularLocation>
</comment>
<dbReference type="CDD" id="cd04466">
    <property type="entry name" value="S1_YloQ_GTPase"/>
    <property type="match status" value="1"/>
</dbReference>
<dbReference type="Gene3D" id="3.40.50.300">
    <property type="entry name" value="P-loop containing nucleotide triphosphate hydrolases"/>
    <property type="match status" value="1"/>
</dbReference>
<organism evidence="13 14">
    <name type="scientific">Methyloversatilis universalis (strain ATCC BAA-1314 / DSM 25237 / JCM 13912 / CCUG 52030 / FAM5)</name>
    <dbReference type="NCBI Taxonomy" id="1000565"/>
    <lineage>
        <taxon>Bacteria</taxon>
        <taxon>Pseudomonadati</taxon>
        <taxon>Pseudomonadota</taxon>
        <taxon>Betaproteobacteria</taxon>
        <taxon>Nitrosomonadales</taxon>
        <taxon>Sterolibacteriaceae</taxon>
        <taxon>Methyloversatilis</taxon>
    </lineage>
</organism>
<dbReference type="PANTHER" id="PTHR32120">
    <property type="entry name" value="SMALL RIBOSOMAL SUBUNIT BIOGENESIS GTPASE RSGA"/>
    <property type="match status" value="1"/>
</dbReference>
<keyword evidence="9 10" id="KW-0342">GTP-binding</keyword>
<keyword evidence="8 10" id="KW-0694">RNA-binding</keyword>
<keyword evidence="2 10" id="KW-0690">Ribosome biogenesis</keyword>
<evidence type="ECO:0000256" key="6">
    <source>
        <dbReference type="ARBA" id="ARBA00022801"/>
    </source>
</evidence>
<dbReference type="InterPro" id="IPR030378">
    <property type="entry name" value="G_CP_dom"/>
</dbReference>
<dbReference type="GO" id="GO:0003924">
    <property type="term" value="F:GTPase activity"/>
    <property type="evidence" value="ECO:0007669"/>
    <property type="project" value="UniProtKB-UniRule"/>
</dbReference>
<name>F5REW8_METUF</name>
<accession>F5REW8</accession>
<dbReference type="InterPro" id="IPR010914">
    <property type="entry name" value="RsgA_GTPase_dom"/>
</dbReference>
<dbReference type="GO" id="GO:0042274">
    <property type="term" value="P:ribosomal small subunit biogenesis"/>
    <property type="evidence" value="ECO:0007669"/>
    <property type="project" value="UniProtKB-UniRule"/>
</dbReference>
<reference evidence="13 14" key="1">
    <citation type="journal article" date="2011" name="J. Bacteriol.">
        <title>Genome sequence of Methyloversatilis universalis FAM5T, a methylotrophic representative of the order Rhodocyclales.</title>
        <authorList>
            <person name="Kittichotirat W."/>
            <person name="Good N.M."/>
            <person name="Hall R."/>
            <person name="Bringel F."/>
            <person name="Lajus A."/>
            <person name="Medigue C."/>
            <person name="Smalley N.E."/>
            <person name="Beck D."/>
            <person name="Bumgarner R."/>
            <person name="Vuilleumier S."/>
            <person name="Kalyuzhnaya M.G."/>
        </authorList>
    </citation>
    <scope>NUCLEOTIDE SEQUENCE [LARGE SCALE GENOMIC DNA]</scope>
    <source>
        <strain evidence="14">ATCC BAA-1314 / JCM 13912 / FAM5</strain>
    </source>
</reference>
<dbReference type="InterPro" id="IPR004881">
    <property type="entry name" value="Ribosome_biogen_GTPase_RsgA"/>
</dbReference>
<evidence type="ECO:0000259" key="11">
    <source>
        <dbReference type="PROSITE" id="PS50936"/>
    </source>
</evidence>
<feature type="binding site" evidence="10">
    <location>
        <begin position="120"/>
        <end position="123"/>
    </location>
    <ligand>
        <name>GTP</name>
        <dbReference type="ChEBI" id="CHEBI:37565"/>
    </ligand>
</feature>
<feature type="binding site" evidence="10">
    <location>
        <position position="257"/>
    </location>
    <ligand>
        <name>Zn(2+)</name>
        <dbReference type="ChEBI" id="CHEBI:29105"/>
    </ligand>
</feature>
<evidence type="ECO:0000256" key="1">
    <source>
        <dbReference type="ARBA" id="ARBA00022490"/>
    </source>
</evidence>
<feature type="binding site" evidence="10">
    <location>
        <begin position="170"/>
        <end position="178"/>
    </location>
    <ligand>
        <name>GTP</name>
        <dbReference type="ChEBI" id="CHEBI:37565"/>
    </ligand>
</feature>
<keyword evidence="14" id="KW-1185">Reference proteome</keyword>
<dbReference type="eggNOG" id="COG1162">
    <property type="taxonomic scope" value="Bacteria"/>
</dbReference>
<dbReference type="PROSITE" id="PS50936">
    <property type="entry name" value="ENGC_GTPASE"/>
    <property type="match status" value="1"/>
</dbReference>
<evidence type="ECO:0000259" key="12">
    <source>
        <dbReference type="PROSITE" id="PS51721"/>
    </source>
</evidence>
<keyword evidence="3 10" id="KW-0479">Metal-binding</keyword>
<keyword evidence="4 10" id="KW-0699">rRNA-binding</keyword>
<keyword evidence="5 10" id="KW-0547">Nucleotide-binding</keyword>
<dbReference type="InterPro" id="IPR027417">
    <property type="entry name" value="P-loop_NTPase"/>
</dbReference>
<dbReference type="STRING" id="1000565.METUNv1_02843"/>
<protein>
    <recommendedName>
        <fullName evidence="10">Small ribosomal subunit biogenesis GTPase RsgA</fullName>
        <ecNumber evidence="10">3.6.1.-</ecNumber>
    </recommendedName>
</protein>
<keyword evidence="7 10" id="KW-0862">Zinc</keyword>
<dbReference type="SUPFAM" id="SSF52540">
    <property type="entry name" value="P-loop containing nucleoside triphosphate hydrolases"/>
    <property type="match status" value="1"/>
</dbReference>
<comment type="caution">
    <text evidence="13">The sequence shown here is derived from an EMBL/GenBank/DDBJ whole genome shotgun (WGS) entry which is preliminary data.</text>
</comment>
<evidence type="ECO:0000313" key="14">
    <source>
        <dbReference type="Proteomes" id="UP000005019"/>
    </source>
</evidence>
<dbReference type="GO" id="GO:0005525">
    <property type="term" value="F:GTP binding"/>
    <property type="evidence" value="ECO:0007669"/>
    <property type="project" value="UniProtKB-UniRule"/>
</dbReference>
<dbReference type="InterPro" id="IPR031944">
    <property type="entry name" value="RsgA_N"/>
</dbReference>
<feature type="binding site" evidence="10">
    <location>
        <position position="265"/>
    </location>
    <ligand>
        <name>Zn(2+)</name>
        <dbReference type="ChEBI" id="CHEBI:29105"/>
    </ligand>
</feature>
<keyword evidence="6 10" id="KW-0378">Hydrolase</keyword>
<proteinExistence type="inferred from homology"/>
<dbReference type="RefSeq" id="WP_008062838.1">
    <property type="nucleotide sequence ID" value="NZ_AFHG01000052.1"/>
</dbReference>
<feature type="binding site" evidence="10">
    <location>
        <position position="252"/>
    </location>
    <ligand>
        <name>Zn(2+)</name>
        <dbReference type="ChEBI" id="CHEBI:29105"/>
    </ligand>
</feature>